<feature type="compositionally biased region" description="Basic and acidic residues" evidence="11">
    <location>
        <begin position="637"/>
        <end position="655"/>
    </location>
</feature>
<dbReference type="InterPro" id="IPR003616">
    <property type="entry name" value="Post-SET_dom"/>
</dbReference>
<feature type="region of interest" description="Disordered" evidence="11">
    <location>
        <begin position="956"/>
        <end position="1018"/>
    </location>
</feature>
<dbReference type="InterPro" id="IPR044437">
    <property type="entry name" value="SETD2/Set2_SET"/>
</dbReference>
<dbReference type="GO" id="GO:0008270">
    <property type="term" value="F:zinc ion binding"/>
    <property type="evidence" value="ECO:0007669"/>
    <property type="project" value="UniProtKB-KW"/>
</dbReference>
<evidence type="ECO:0008006" key="18">
    <source>
        <dbReference type="Google" id="ProtNLM"/>
    </source>
</evidence>
<evidence type="ECO:0000256" key="4">
    <source>
        <dbReference type="ARBA" id="ARBA00022603"/>
    </source>
</evidence>
<feature type="domain" description="CW-type" evidence="14">
    <location>
        <begin position="1151"/>
        <end position="1205"/>
    </location>
</feature>
<feature type="compositionally biased region" description="Polar residues" evidence="11">
    <location>
        <begin position="602"/>
        <end position="629"/>
    </location>
</feature>
<feature type="compositionally biased region" description="Polar residues" evidence="11">
    <location>
        <begin position="657"/>
        <end position="668"/>
    </location>
</feature>
<dbReference type="GO" id="GO:0032259">
    <property type="term" value="P:methylation"/>
    <property type="evidence" value="ECO:0007669"/>
    <property type="project" value="UniProtKB-KW"/>
</dbReference>
<evidence type="ECO:0000313" key="16">
    <source>
        <dbReference type="EMBL" id="CAK7346920.1"/>
    </source>
</evidence>
<dbReference type="Gene3D" id="3.30.40.100">
    <property type="match status" value="1"/>
</dbReference>
<dbReference type="GO" id="GO:0005634">
    <property type="term" value="C:nucleus"/>
    <property type="evidence" value="ECO:0007669"/>
    <property type="project" value="UniProtKB-SubCell"/>
</dbReference>
<keyword evidence="3" id="KW-0158">Chromosome</keyword>
<evidence type="ECO:0000256" key="10">
    <source>
        <dbReference type="ARBA" id="ARBA00023242"/>
    </source>
</evidence>
<feature type="compositionally biased region" description="Basic residues" evidence="11">
    <location>
        <begin position="748"/>
        <end position="758"/>
    </location>
</feature>
<evidence type="ECO:0000256" key="11">
    <source>
        <dbReference type="SAM" id="MobiDB-lite"/>
    </source>
</evidence>
<dbReference type="EMBL" id="CAWUPB010001173">
    <property type="protein sequence ID" value="CAK7346920.1"/>
    <property type="molecule type" value="Genomic_DNA"/>
</dbReference>
<dbReference type="PROSITE" id="PS51050">
    <property type="entry name" value="ZF_CW"/>
    <property type="match status" value="1"/>
</dbReference>
<name>A0AAV1S7H8_9ROSI</name>
<dbReference type="SMART" id="SM00317">
    <property type="entry name" value="SET"/>
    <property type="match status" value="1"/>
</dbReference>
<dbReference type="SMART" id="SM00508">
    <property type="entry name" value="PostSET"/>
    <property type="match status" value="1"/>
</dbReference>
<keyword evidence="9" id="KW-0862">Zinc</keyword>
<evidence type="ECO:0000313" key="17">
    <source>
        <dbReference type="Proteomes" id="UP001314170"/>
    </source>
</evidence>
<dbReference type="Pfam" id="PF07496">
    <property type="entry name" value="zf-CW"/>
    <property type="match status" value="1"/>
</dbReference>
<keyword evidence="17" id="KW-1185">Reference proteome</keyword>
<keyword evidence="10" id="KW-0539">Nucleus</keyword>
<feature type="domain" description="Post-SET" evidence="13">
    <location>
        <begin position="1476"/>
        <end position="1492"/>
    </location>
</feature>
<feature type="region of interest" description="Disordered" evidence="11">
    <location>
        <begin position="743"/>
        <end position="769"/>
    </location>
</feature>
<evidence type="ECO:0000256" key="8">
    <source>
        <dbReference type="ARBA" id="ARBA00022771"/>
    </source>
</evidence>
<dbReference type="GO" id="GO:0046975">
    <property type="term" value="F:histone H3K36 methyltransferase activity"/>
    <property type="evidence" value="ECO:0007669"/>
    <property type="project" value="InterPro"/>
</dbReference>
<keyword evidence="8" id="KW-0863">Zinc-finger</keyword>
<evidence type="ECO:0000256" key="3">
    <source>
        <dbReference type="ARBA" id="ARBA00022454"/>
    </source>
</evidence>
<evidence type="ECO:0000259" key="15">
    <source>
        <dbReference type="PROSITE" id="PS51215"/>
    </source>
</evidence>
<feature type="domain" description="AWS" evidence="15">
    <location>
        <begin position="1295"/>
        <end position="1339"/>
    </location>
</feature>
<evidence type="ECO:0000259" key="13">
    <source>
        <dbReference type="PROSITE" id="PS50868"/>
    </source>
</evidence>
<comment type="subcellular location">
    <subcellularLocation>
        <location evidence="2">Chromosome</location>
    </subcellularLocation>
    <subcellularLocation>
        <location evidence="1">Nucleus</location>
    </subcellularLocation>
</comment>
<dbReference type="GO" id="GO:0005694">
    <property type="term" value="C:chromosome"/>
    <property type="evidence" value="ECO:0007669"/>
    <property type="project" value="UniProtKB-SubCell"/>
</dbReference>
<gene>
    <name evidence="16" type="ORF">DCAF_LOCUS19599</name>
</gene>
<evidence type="ECO:0000256" key="5">
    <source>
        <dbReference type="ARBA" id="ARBA00022679"/>
    </source>
</evidence>
<feature type="compositionally biased region" description="Low complexity" evidence="11">
    <location>
        <begin position="1625"/>
        <end position="1638"/>
    </location>
</feature>
<feature type="compositionally biased region" description="Polar residues" evidence="11">
    <location>
        <begin position="1040"/>
        <end position="1054"/>
    </location>
</feature>
<dbReference type="PANTHER" id="PTHR22884">
    <property type="entry name" value="SET DOMAIN PROTEINS"/>
    <property type="match status" value="1"/>
</dbReference>
<dbReference type="CDD" id="cd19172">
    <property type="entry name" value="SET_SETD2"/>
    <property type="match status" value="1"/>
</dbReference>
<dbReference type="InterPro" id="IPR011124">
    <property type="entry name" value="Znf_CW"/>
</dbReference>
<evidence type="ECO:0000259" key="14">
    <source>
        <dbReference type="PROSITE" id="PS51050"/>
    </source>
</evidence>
<evidence type="ECO:0000256" key="6">
    <source>
        <dbReference type="ARBA" id="ARBA00022691"/>
    </source>
</evidence>
<dbReference type="Pfam" id="PF00856">
    <property type="entry name" value="SET"/>
    <property type="match status" value="1"/>
</dbReference>
<feature type="compositionally biased region" description="Low complexity" evidence="11">
    <location>
        <begin position="975"/>
        <end position="986"/>
    </location>
</feature>
<keyword evidence="7" id="KW-0479">Metal-binding</keyword>
<dbReference type="InterPro" id="IPR046341">
    <property type="entry name" value="SET_dom_sf"/>
</dbReference>
<organism evidence="16 17">
    <name type="scientific">Dovyalis caffra</name>
    <dbReference type="NCBI Taxonomy" id="77055"/>
    <lineage>
        <taxon>Eukaryota</taxon>
        <taxon>Viridiplantae</taxon>
        <taxon>Streptophyta</taxon>
        <taxon>Embryophyta</taxon>
        <taxon>Tracheophyta</taxon>
        <taxon>Spermatophyta</taxon>
        <taxon>Magnoliopsida</taxon>
        <taxon>eudicotyledons</taxon>
        <taxon>Gunneridae</taxon>
        <taxon>Pentapetalae</taxon>
        <taxon>rosids</taxon>
        <taxon>fabids</taxon>
        <taxon>Malpighiales</taxon>
        <taxon>Salicaceae</taxon>
        <taxon>Flacourtieae</taxon>
        <taxon>Dovyalis</taxon>
    </lineage>
</organism>
<evidence type="ECO:0000256" key="1">
    <source>
        <dbReference type="ARBA" id="ARBA00004123"/>
    </source>
</evidence>
<feature type="region of interest" description="Disordered" evidence="11">
    <location>
        <begin position="467"/>
        <end position="486"/>
    </location>
</feature>
<dbReference type="InterPro" id="IPR006560">
    <property type="entry name" value="AWS_dom"/>
</dbReference>
<feature type="region of interest" description="Disordered" evidence="11">
    <location>
        <begin position="594"/>
        <end position="691"/>
    </location>
</feature>
<dbReference type="InterPro" id="IPR050777">
    <property type="entry name" value="SET2_Histone-Lys_MeTrsfase"/>
</dbReference>
<feature type="compositionally biased region" description="Basic and acidic residues" evidence="11">
    <location>
        <begin position="1072"/>
        <end position="1093"/>
    </location>
</feature>
<dbReference type="PROSITE" id="PS50280">
    <property type="entry name" value="SET"/>
    <property type="match status" value="1"/>
</dbReference>
<dbReference type="Gene3D" id="2.170.270.10">
    <property type="entry name" value="SET domain"/>
    <property type="match status" value="1"/>
</dbReference>
<feature type="region of interest" description="Disordered" evidence="11">
    <location>
        <begin position="1601"/>
        <end position="1645"/>
    </location>
</feature>
<evidence type="ECO:0000256" key="2">
    <source>
        <dbReference type="ARBA" id="ARBA00004286"/>
    </source>
</evidence>
<feature type="domain" description="SET" evidence="12">
    <location>
        <begin position="1333"/>
        <end position="1468"/>
    </location>
</feature>
<protein>
    <recommendedName>
        <fullName evidence="18">Histone-lysine N-methyltransferase ASHH2</fullName>
    </recommendedName>
</protein>
<evidence type="ECO:0000259" key="12">
    <source>
        <dbReference type="PROSITE" id="PS50280"/>
    </source>
</evidence>
<evidence type="ECO:0000256" key="7">
    <source>
        <dbReference type="ARBA" id="ARBA00022723"/>
    </source>
</evidence>
<proteinExistence type="predicted"/>
<feature type="region of interest" description="Disordered" evidence="11">
    <location>
        <begin position="1039"/>
        <end position="1104"/>
    </location>
</feature>
<evidence type="ECO:0000256" key="9">
    <source>
        <dbReference type="ARBA" id="ARBA00022833"/>
    </source>
</evidence>
<dbReference type="Proteomes" id="UP001314170">
    <property type="component" value="Unassembled WGS sequence"/>
</dbReference>
<dbReference type="Pfam" id="PF17907">
    <property type="entry name" value="AWS"/>
    <property type="match status" value="1"/>
</dbReference>
<feature type="compositionally biased region" description="Basic residues" evidence="11">
    <location>
        <begin position="669"/>
        <end position="684"/>
    </location>
</feature>
<dbReference type="SMART" id="SM00570">
    <property type="entry name" value="AWS"/>
    <property type="match status" value="1"/>
</dbReference>
<keyword evidence="4" id="KW-0489">Methyltransferase</keyword>
<dbReference type="InterPro" id="IPR001214">
    <property type="entry name" value="SET_dom"/>
</dbReference>
<reference evidence="16 17" key="1">
    <citation type="submission" date="2024-01" db="EMBL/GenBank/DDBJ databases">
        <authorList>
            <person name="Waweru B."/>
        </authorList>
    </citation>
    <scope>NUCLEOTIDE SEQUENCE [LARGE SCALE GENOMIC DNA]</scope>
</reference>
<dbReference type="PROSITE" id="PS51215">
    <property type="entry name" value="AWS"/>
    <property type="match status" value="1"/>
</dbReference>
<feature type="compositionally biased region" description="Polar residues" evidence="11">
    <location>
        <begin position="987"/>
        <end position="1004"/>
    </location>
</feature>
<keyword evidence="5" id="KW-0808">Transferase</keyword>
<sequence>MGACENSFEPHEPLNLTATEHHSCLEFIKDSEQLPTLETGRILIDSNVDPSSAIDDGFAELSQRDNVVCASYSDVTEAVSVDMGIGLTGEGDSAAGLIAGKLLEDESGFSVGCLDEKQSGIDDCNGETDRFWEEKVGLGGENGGPLDCGSSLELLLVPDALRNFDQPDGRVDDKNAHFQGVTEKESNGLATVEADTSDEVVPSIPVNDMTSSCVQQDDQNDDESGSIQGVMVDKNDGLADIETINSEEIVLSPGCEMPAELMQAKDWCGNGDRQDDLRDDKNASVQGVMEKNSGGLAPVEVDTCDGIVHSSDQEMPAELILEKGLPSDGSEQYKHDCGTSQEPVMEEKFGILTGLESSNLQGVMEWKSDRLVATEAADTCENILSSLGYEMPAERLPRDGVELDSSTSMVVTMEEKNGYLAGIESISSEGFLEEKSDSLAAIETAACNDIGPLQGCKMPAGSISVSGSPRNGLGLDKQDGGTSPTVVPEEESVLLTRLEIDNQGQMLPSLDHEQVDQKGDQIICCPFAGGIMQETSGVLDATETTTSNWLLSSQGLDKALKLMLLTGLPEASVHHDEQKLIPRKLDPKAVKGLTIERDPEQESNASARLEADSNTQVSPHSAIDSSSAGDCSGETDNEAKNHLSTDSVSENKCHDIASSSRRSNGVRKSSQKTHTKRAARKPRNTTKVPNLHRGIEINFKSVTRRRSCFSKPARSSAWGLLRNITQTFMLINGLRLDEIENHGSQKARGGRGSRKRNNHAGGSSRSSSKKGCALASCIRLKVKVGKEACQTEGNPKIMLPEVIDTKASADLISDYGAESHQETSFEISKSAHCAEDNVAQEGDEKQLCSFDIKLEKEEAHCDASALDVNLANKDVEDAVTSEKSSGDIVEDYLEVPPHTEVEALGVATEKRYTDPGTSPDSEVINIVPEGQVDARCQEDFPDAILSSSKVFAADEGGNVKSAKKRGGRQRKGDGLSSSEILTSSTSANGSINTPSSKECSTGQVPLSRETELEVSGEALREEISMETKICGGLDADLRSSESQISKNPIPSTKSRGCRLPRKTNGVNKGRSKVSDSAKSRRANGCKERGNDRKSVKKNKAKERSVCDHVVHKGGDVPEIDDNGKVDVGADAAAEEVANLDMSSSGIMEQNSSPDNAWVRCDDCLKWRRIPVGLVESISQTHCQWICKDSTDKAFANCSIPQEKSNAEINAELGISDADEDACDAPSNYMELEFRQTSVSKEYEFTRITTNQFLHRSRKTQTIDELNSISDAYGLGFWDFLMAAMHNGSFLDLASLGLEHVKCSLGCGDECLNRMLNIECVQGTCPCGDLCSNQQFQKRNYAQMTWERCGKKGFGLRLEEDISRGQFLIEYVGEVLDVHAYEARQKEYASKGHKHFYFMTLDGSELLDAVIKVLVVIDACAKGNLGRFINHSCDPNCRTEKWVVNGEICIGLFALRDIMKGEEVTFDYNYVRVVGAAAKRCYCGSHQCRGYIGGDPTSTEVIDQVDSDEEFPEPVMLEHGEVGDGLKHKTSKTSFFGLSKDREMEFKTAVGNLKVGTENKDLTNQLTPAISQSPSASEMNGLRGDFSSSSQRVEISLQAEDVTTQPTPAVQQEIPAEENMNKSLHSSQKLKTSPTSTPTKPLPDDVMINRKSKSATAENKRVFVKSRFIIKTPNQSGLIKKGKSASNLININKVQTIANKPQMLPIKPKKLIESASDDHFEAVQEKLNELLDSEGGISKRKDAPKGYLKLLLLTAASGAIRNGEAIQSNRELSMILDALLKTRSRVVLMDIINKNGLRMLHNIMKQYRRDFKKIPILRKLLKVHTLAALLYRNITTSTVIVHPNMCQISHPSFRAFGSQGDTYIGTYKWRSSLSWNGEGRNPGLLKHTLLSKDGKYTIEATLDFVNEKNSGGIILSGVELTRKRSGFTKGLTFIWKQMKTWQEKLIFWFLFPRSKSIQNDKKGSNLGTNEAYVTEERCQAYS</sequence>
<dbReference type="PROSITE" id="PS50868">
    <property type="entry name" value="POST_SET"/>
    <property type="match status" value="1"/>
</dbReference>
<accession>A0AAV1S7H8</accession>
<dbReference type="SUPFAM" id="SSF82199">
    <property type="entry name" value="SET domain"/>
    <property type="match status" value="1"/>
</dbReference>
<comment type="caution">
    <text evidence="16">The sequence shown here is derived from an EMBL/GenBank/DDBJ whole genome shotgun (WGS) entry which is preliminary data.</text>
</comment>
<keyword evidence="6" id="KW-0949">S-adenosyl-L-methionine</keyword>